<proteinExistence type="predicted"/>
<gene>
    <name evidence="1" type="ORF">N7548_03650</name>
</gene>
<keyword evidence="2" id="KW-1185">Reference proteome</keyword>
<dbReference type="EMBL" id="JAOVQM010000002">
    <property type="protein sequence ID" value="MCV2231918.1"/>
    <property type="molecule type" value="Genomic_DNA"/>
</dbReference>
<dbReference type="RefSeq" id="WP_263608071.1">
    <property type="nucleotide sequence ID" value="NZ_JAOVQM010000002.1"/>
</dbReference>
<protein>
    <submittedName>
        <fullName evidence="1">Uncharacterized protein</fullName>
    </submittedName>
</protein>
<sequence>MKMTTKSTNDGFFLDDITGIFGIDYKIELNEAYDYQSNLLIHFKTISNGDLRIKFYNVTDFNLKYIGGRFNCLSSVQITKHNSYEKEHQFHVDDYENGMIGFYCESYEEVFDKS</sequence>
<evidence type="ECO:0000313" key="1">
    <source>
        <dbReference type="EMBL" id="MCV2231918.1"/>
    </source>
</evidence>
<dbReference type="Proteomes" id="UP001177160">
    <property type="component" value="Unassembled WGS sequence"/>
</dbReference>
<accession>A0ABT2YBM9</accession>
<comment type="caution">
    <text evidence="1">The sequence shown here is derived from an EMBL/GenBank/DDBJ whole genome shotgun (WGS) entry which is preliminary data.</text>
</comment>
<organism evidence="1 2">
    <name type="scientific">Paracholeplasma manati</name>
    <dbReference type="NCBI Taxonomy" id="591373"/>
    <lineage>
        <taxon>Bacteria</taxon>
        <taxon>Bacillati</taxon>
        <taxon>Mycoplasmatota</taxon>
        <taxon>Mollicutes</taxon>
        <taxon>Acholeplasmatales</taxon>
        <taxon>Acholeplasmataceae</taxon>
        <taxon>Paracholeplasma</taxon>
    </lineage>
</organism>
<name>A0ABT2YBM9_9MOLU</name>
<evidence type="ECO:0000313" key="2">
    <source>
        <dbReference type="Proteomes" id="UP001177160"/>
    </source>
</evidence>
<reference evidence="1" key="1">
    <citation type="submission" date="2022-09" db="EMBL/GenBank/DDBJ databases">
        <title>Novel Mycoplasma species identified in domestic and wild animals.</title>
        <authorList>
            <person name="Volokhov D.V."/>
            <person name="Furtak V.A."/>
            <person name="Zagorodnyaya T.A."/>
        </authorList>
    </citation>
    <scope>NUCLEOTIDE SEQUENCE</scope>
    <source>
        <strain evidence="1">Oakley</strain>
    </source>
</reference>